<evidence type="ECO:0000256" key="4">
    <source>
        <dbReference type="ARBA" id="ARBA00023125"/>
    </source>
</evidence>
<dbReference type="PANTHER" id="PTHR31313:SF81">
    <property type="entry name" value="TY1 ENHANCER ACTIVATOR"/>
    <property type="match status" value="1"/>
</dbReference>
<evidence type="ECO:0000256" key="5">
    <source>
        <dbReference type="ARBA" id="ARBA00023163"/>
    </source>
</evidence>
<keyword evidence="9" id="KW-1185">Reference proteome</keyword>
<dbReference type="GO" id="GO:0003677">
    <property type="term" value="F:DNA binding"/>
    <property type="evidence" value="ECO:0007669"/>
    <property type="project" value="UniProtKB-KW"/>
</dbReference>
<evidence type="ECO:0000256" key="1">
    <source>
        <dbReference type="ARBA" id="ARBA00022723"/>
    </source>
</evidence>
<dbReference type="GO" id="GO:0006351">
    <property type="term" value="P:DNA-templated transcription"/>
    <property type="evidence" value="ECO:0007669"/>
    <property type="project" value="InterPro"/>
</dbReference>
<evidence type="ECO:0000256" key="2">
    <source>
        <dbReference type="ARBA" id="ARBA00022833"/>
    </source>
</evidence>
<keyword evidence="1" id="KW-0479">Metal-binding</keyword>
<name>A0A8H4NM93_9HYPO</name>
<dbReference type="PANTHER" id="PTHR31313">
    <property type="entry name" value="TY1 ENHANCER ACTIVATOR"/>
    <property type="match status" value="1"/>
</dbReference>
<dbReference type="InterPro" id="IPR051615">
    <property type="entry name" value="Transcr_Regulatory_Elem"/>
</dbReference>
<keyword evidence="4" id="KW-0238">DNA-binding</keyword>
<dbReference type="Pfam" id="PF04082">
    <property type="entry name" value="Fungal_trans"/>
    <property type="match status" value="1"/>
</dbReference>
<evidence type="ECO:0000313" key="8">
    <source>
        <dbReference type="EMBL" id="KAF4438153.1"/>
    </source>
</evidence>
<dbReference type="CDD" id="cd12148">
    <property type="entry name" value="fungal_TF_MHR"/>
    <property type="match status" value="1"/>
</dbReference>
<organism evidence="8 9">
    <name type="scientific">Fusarium austroafricanum</name>
    <dbReference type="NCBI Taxonomy" id="2364996"/>
    <lineage>
        <taxon>Eukaryota</taxon>
        <taxon>Fungi</taxon>
        <taxon>Dikarya</taxon>
        <taxon>Ascomycota</taxon>
        <taxon>Pezizomycotina</taxon>
        <taxon>Sordariomycetes</taxon>
        <taxon>Hypocreomycetidae</taxon>
        <taxon>Hypocreales</taxon>
        <taxon>Nectriaceae</taxon>
        <taxon>Fusarium</taxon>
        <taxon>Fusarium concolor species complex</taxon>
    </lineage>
</organism>
<dbReference type="EMBL" id="JAADJG010000739">
    <property type="protein sequence ID" value="KAF4438153.1"/>
    <property type="molecule type" value="Genomic_DNA"/>
</dbReference>
<dbReference type="OrthoDB" id="270167at2759"/>
<evidence type="ECO:0000256" key="3">
    <source>
        <dbReference type="ARBA" id="ARBA00023015"/>
    </source>
</evidence>
<dbReference type="AlphaFoldDB" id="A0A8H4NM93"/>
<evidence type="ECO:0000259" key="7">
    <source>
        <dbReference type="Pfam" id="PF04082"/>
    </source>
</evidence>
<keyword evidence="3" id="KW-0805">Transcription regulation</keyword>
<comment type="caution">
    <text evidence="8">The sequence shown here is derived from an EMBL/GenBank/DDBJ whole genome shotgun (WGS) entry which is preliminary data.</text>
</comment>
<proteinExistence type="predicted"/>
<protein>
    <recommendedName>
        <fullName evidence="7">Xylanolytic transcriptional activator regulatory domain-containing protein</fullName>
    </recommendedName>
</protein>
<reference evidence="8" key="1">
    <citation type="submission" date="2020-01" db="EMBL/GenBank/DDBJ databases">
        <title>Identification and distribution of gene clusters putatively required for synthesis of sphingolipid metabolism inhibitors in phylogenetically diverse species of the filamentous fungus Fusarium.</title>
        <authorList>
            <person name="Kim H.-S."/>
            <person name="Busman M."/>
            <person name="Brown D.W."/>
            <person name="Divon H."/>
            <person name="Uhlig S."/>
            <person name="Proctor R.H."/>
        </authorList>
    </citation>
    <scope>NUCLEOTIDE SEQUENCE</scope>
    <source>
        <strain evidence="8">NRRL 53441</strain>
    </source>
</reference>
<feature type="domain" description="Xylanolytic transcriptional activator regulatory" evidence="7">
    <location>
        <begin position="34"/>
        <end position="203"/>
    </location>
</feature>
<accession>A0A8H4NM93</accession>
<keyword evidence="2" id="KW-0862">Zinc</keyword>
<dbReference type="Proteomes" id="UP000605986">
    <property type="component" value="Unassembled WGS sequence"/>
</dbReference>
<evidence type="ECO:0000313" key="9">
    <source>
        <dbReference type="Proteomes" id="UP000605986"/>
    </source>
</evidence>
<keyword evidence="5" id="KW-0804">Transcription</keyword>
<evidence type="ECO:0000256" key="6">
    <source>
        <dbReference type="ARBA" id="ARBA00023242"/>
    </source>
</evidence>
<keyword evidence="6" id="KW-0539">Nucleus</keyword>
<dbReference type="GO" id="GO:0008270">
    <property type="term" value="F:zinc ion binding"/>
    <property type="evidence" value="ECO:0007669"/>
    <property type="project" value="InterPro"/>
</dbReference>
<dbReference type="InterPro" id="IPR007219">
    <property type="entry name" value="XnlR_reg_dom"/>
</dbReference>
<gene>
    <name evidence="8" type="ORF">F53441_12845</name>
</gene>
<sequence>MRSGGDLADSFVHRTALHNTVKTLYAQVQAAMQTSTALVQAGVIISAYEYASGQIDAAYISIAACIRMAQVLGINVAYNNLADSQEQMRRQAMGHWNLWWSTIILERFIFLESSYADRRTPAALYPNTNIPLPSDDKCDDEYIPTSVTLESSITQSSSILSNFGRQAQAIYMLDRCLCETSQFNNYDLETRLSKLQSFDEELQKRLSESMTPVPHEPGLRCDLYISYTKTYYLVQLWYP</sequence>